<sequence>MSAASKPAFNRRLFLSLSAAGASAAALAACGGPSTETDTPVEEDELDFSGVTPAPEITFWSSHPGQSEAIETEIIEKFHASQSEIRVNMVSAGSNYEEVAQKFQTTQQGGDLPAIVIFSDVWWFRYFLNDSIIPLNALMEQLDFDTADYRDQLFSDYEYDGRQWAVPFARSTPLFYYNKDHWAAAGLPNRAPETWQEFSEWAPKIKAAVPGIQNVYQHPALIDYAGWTLQNQLWGEGAAWSDEWTITADSTEAVTAIQQVQDTVYKNAWAGVSSKDATADMAAGAVSAAVGSTGNLVGVLKTASFDVGVGFMPGGSRELTGVCPTGGAGLGIPKDISPEQQLSAATFLKFLTSPENTAAFSAATGYMPVRKSADMTQVLAATPQIQTAIDQLAVTRNQDYARVFLPGADQEIAKAAGRILTEQADVKTVLTELSATLEGIYTNDVKPKLPA</sequence>
<protein>
    <submittedName>
        <fullName evidence="2">ABC transporter substrate-binding protein</fullName>
    </submittedName>
</protein>
<evidence type="ECO:0000313" key="3">
    <source>
        <dbReference type="Proteomes" id="UP001206924"/>
    </source>
</evidence>
<dbReference type="PROSITE" id="PS51257">
    <property type="entry name" value="PROKAR_LIPOPROTEIN"/>
    <property type="match status" value="1"/>
</dbReference>
<feature type="signal peptide" evidence="1">
    <location>
        <begin position="1"/>
        <end position="28"/>
    </location>
</feature>
<keyword evidence="3" id="KW-1185">Reference proteome</keyword>
<proteinExistence type="predicted"/>
<dbReference type="Proteomes" id="UP001206924">
    <property type="component" value="Unassembled WGS sequence"/>
</dbReference>
<organism evidence="2 3">
    <name type="scientific">Arthrobacter jinronghuae</name>
    <dbReference type="NCBI Taxonomy" id="2964609"/>
    <lineage>
        <taxon>Bacteria</taxon>
        <taxon>Bacillati</taxon>
        <taxon>Actinomycetota</taxon>
        <taxon>Actinomycetes</taxon>
        <taxon>Micrococcales</taxon>
        <taxon>Micrococcaceae</taxon>
        <taxon>Arthrobacter</taxon>
    </lineage>
</organism>
<reference evidence="2 3" key="1">
    <citation type="submission" date="2022-07" db="EMBL/GenBank/DDBJ databases">
        <title>Novel species in genus Arthrobacter.</title>
        <authorList>
            <person name="Liu Y."/>
        </authorList>
    </citation>
    <scope>NUCLEOTIDE SEQUENCE [LARGE SCALE GENOMIC DNA]</scope>
    <source>
        <strain evidence="3">zg-Y859</strain>
    </source>
</reference>
<keyword evidence="1" id="KW-0732">Signal</keyword>
<dbReference type="PANTHER" id="PTHR43649">
    <property type="entry name" value="ARABINOSE-BINDING PROTEIN-RELATED"/>
    <property type="match status" value="1"/>
</dbReference>
<dbReference type="Gene3D" id="3.40.190.10">
    <property type="entry name" value="Periplasmic binding protein-like II"/>
    <property type="match status" value="1"/>
</dbReference>
<dbReference type="InterPro" id="IPR050490">
    <property type="entry name" value="Bact_solute-bd_prot1"/>
</dbReference>
<dbReference type="Pfam" id="PF13416">
    <property type="entry name" value="SBP_bac_8"/>
    <property type="match status" value="1"/>
</dbReference>
<evidence type="ECO:0000256" key="1">
    <source>
        <dbReference type="SAM" id="SignalP"/>
    </source>
</evidence>
<dbReference type="InterPro" id="IPR006059">
    <property type="entry name" value="SBP"/>
</dbReference>
<dbReference type="RefSeq" id="WP_255865821.1">
    <property type="nucleotide sequence ID" value="NZ_CP104263.1"/>
</dbReference>
<feature type="chain" id="PRO_5047254280" evidence="1">
    <location>
        <begin position="29"/>
        <end position="451"/>
    </location>
</feature>
<dbReference type="SUPFAM" id="SSF53850">
    <property type="entry name" value="Periplasmic binding protein-like II"/>
    <property type="match status" value="1"/>
</dbReference>
<gene>
    <name evidence="2" type="ORF">NNX28_11410</name>
</gene>
<dbReference type="CDD" id="cd14748">
    <property type="entry name" value="PBP2_UgpB"/>
    <property type="match status" value="1"/>
</dbReference>
<dbReference type="EMBL" id="JANFLP010000011">
    <property type="protein sequence ID" value="MCQ1950531.1"/>
    <property type="molecule type" value="Genomic_DNA"/>
</dbReference>
<dbReference type="InterPro" id="IPR006311">
    <property type="entry name" value="TAT_signal"/>
</dbReference>
<dbReference type="PANTHER" id="PTHR43649:SF30">
    <property type="entry name" value="ABC TRANSPORTER SUBSTRATE-BINDING PROTEIN"/>
    <property type="match status" value="1"/>
</dbReference>
<evidence type="ECO:0000313" key="2">
    <source>
        <dbReference type="EMBL" id="MCQ1950531.1"/>
    </source>
</evidence>
<comment type="caution">
    <text evidence="2">The sequence shown here is derived from an EMBL/GenBank/DDBJ whole genome shotgun (WGS) entry which is preliminary data.</text>
</comment>
<name>A0ABT1NVD6_9MICC</name>
<accession>A0ABT1NVD6</accession>
<dbReference type="PROSITE" id="PS51318">
    <property type="entry name" value="TAT"/>
    <property type="match status" value="1"/>
</dbReference>